<sequence>MSVLTQGTQLFVLAKGAVSEIECITSFTPGSNPADQIEDTCLSEKFDRTYKRGLRTPGQATATLNADPKNASHIMLYNLSISDDEEDQALTFAIGWSDGDSVPTAAAAGATGAVDGLALPDDRTWFVFKGYVADFPFDFAANTVVSTSASIQRSGSAVWIPKAQAGS</sequence>
<organism evidence="1 2">
    <name type="scientific">Cronobacter malonaticus</name>
    <dbReference type="NCBI Taxonomy" id="413503"/>
    <lineage>
        <taxon>Bacteria</taxon>
        <taxon>Pseudomonadati</taxon>
        <taxon>Pseudomonadota</taxon>
        <taxon>Gammaproteobacteria</taxon>
        <taxon>Enterobacterales</taxon>
        <taxon>Enterobacteriaceae</taxon>
        <taxon>Cronobacter</taxon>
    </lineage>
</organism>
<dbReference type="Gene3D" id="4.10.410.40">
    <property type="match status" value="1"/>
</dbReference>
<dbReference type="RefSeq" id="WP_007898337.1">
    <property type="nucleotide sequence ID" value="NZ_PQJL01000016.1"/>
</dbReference>
<dbReference type="EMBL" id="PQJL01000016">
    <property type="protein sequence ID" value="ROW59490.1"/>
    <property type="molecule type" value="Genomic_DNA"/>
</dbReference>
<dbReference type="InterPro" id="IPR032495">
    <property type="entry name" value="Phage_TTP_11"/>
</dbReference>
<dbReference type="GeneID" id="56730976"/>
<dbReference type="Pfam" id="PF16460">
    <property type="entry name" value="Phage_TTP_11"/>
    <property type="match status" value="1"/>
</dbReference>
<name>A0A423XSI1_9ENTR</name>
<dbReference type="Proteomes" id="UP000285793">
    <property type="component" value="Unassembled WGS sequence"/>
</dbReference>
<dbReference type="AlphaFoldDB" id="A0A423XSI1"/>
<comment type="caution">
    <text evidence="1">The sequence shown here is derived from an EMBL/GenBank/DDBJ whole genome shotgun (WGS) entry which is preliminary data.</text>
</comment>
<gene>
    <name evidence="1" type="ORF">C3E80_13860</name>
</gene>
<protein>
    <submittedName>
        <fullName evidence="1">Phage tail protein</fullName>
    </submittedName>
</protein>
<evidence type="ECO:0000313" key="1">
    <source>
        <dbReference type="EMBL" id="ROW59490.1"/>
    </source>
</evidence>
<reference evidence="1 2" key="1">
    <citation type="journal article" date="2018" name="Front. Microbiol.">
        <title>An Investigation of an Acute Gastroenteritis Outbreak: Cronobacter sakazakii, a Potential Cause of Food-Borne Illness.</title>
        <authorList>
            <person name="Yong W."/>
            <person name="Guo B."/>
            <person name="Shi X."/>
            <person name="Cheng T."/>
            <person name="Chen M."/>
            <person name="Jiang X."/>
            <person name="Ye Y."/>
            <person name="Wang J."/>
            <person name="Xie G."/>
            <person name="Ding J."/>
        </authorList>
    </citation>
    <scope>NUCLEOTIDE SEQUENCE [LARGE SCALE GENOMIC DNA]</scope>
    <source>
        <strain evidence="1 2">S1</strain>
    </source>
</reference>
<evidence type="ECO:0000313" key="2">
    <source>
        <dbReference type="Proteomes" id="UP000285793"/>
    </source>
</evidence>
<accession>A0A423XSI1</accession>
<proteinExistence type="predicted"/>